<gene>
    <name evidence="2" type="ORF">CISIN_1g042905mg</name>
</gene>
<organism evidence="2 3">
    <name type="scientific">Citrus sinensis</name>
    <name type="common">Sweet orange</name>
    <name type="synonym">Citrus aurantium var. sinensis</name>
    <dbReference type="NCBI Taxonomy" id="2711"/>
    <lineage>
        <taxon>Eukaryota</taxon>
        <taxon>Viridiplantae</taxon>
        <taxon>Streptophyta</taxon>
        <taxon>Embryophyta</taxon>
        <taxon>Tracheophyta</taxon>
        <taxon>Spermatophyta</taxon>
        <taxon>Magnoliopsida</taxon>
        <taxon>eudicotyledons</taxon>
        <taxon>Gunneridae</taxon>
        <taxon>Pentapetalae</taxon>
        <taxon>rosids</taxon>
        <taxon>malvids</taxon>
        <taxon>Sapindales</taxon>
        <taxon>Rutaceae</taxon>
        <taxon>Aurantioideae</taxon>
        <taxon>Citrus</taxon>
    </lineage>
</organism>
<evidence type="ECO:0000313" key="3">
    <source>
        <dbReference type="Proteomes" id="UP000027120"/>
    </source>
</evidence>
<evidence type="ECO:0008006" key="4">
    <source>
        <dbReference type="Google" id="ProtNLM"/>
    </source>
</evidence>
<keyword evidence="1" id="KW-1133">Transmembrane helix</keyword>
<reference evidence="2 3" key="1">
    <citation type="submission" date="2014-04" db="EMBL/GenBank/DDBJ databases">
        <authorList>
            <consortium name="International Citrus Genome Consortium"/>
            <person name="Gmitter F."/>
            <person name="Chen C."/>
            <person name="Farmerie W."/>
            <person name="Harkins T."/>
            <person name="Desany B."/>
            <person name="Mohiuddin M."/>
            <person name="Kodira C."/>
            <person name="Borodovsky M."/>
            <person name="Lomsadze A."/>
            <person name="Burns P."/>
            <person name="Jenkins J."/>
            <person name="Prochnik S."/>
            <person name="Shu S."/>
            <person name="Chapman J."/>
            <person name="Pitluck S."/>
            <person name="Schmutz J."/>
            <person name="Rokhsar D."/>
        </authorList>
    </citation>
    <scope>NUCLEOTIDE SEQUENCE</scope>
</reference>
<feature type="transmembrane region" description="Helical" evidence="1">
    <location>
        <begin position="55"/>
        <end position="83"/>
    </location>
</feature>
<evidence type="ECO:0000313" key="2">
    <source>
        <dbReference type="EMBL" id="KDO86978.1"/>
    </source>
</evidence>
<keyword evidence="1" id="KW-0472">Membrane</keyword>
<dbReference type="Proteomes" id="UP000027120">
    <property type="component" value="Unassembled WGS sequence"/>
</dbReference>
<protein>
    <recommendedName>
        <fullName evidence="4">G-protein coupled receptors family 1 profile domain-containing protein</fullName>
    </recommendedName>
</protein>
<dbReference type="EMBL" id="KK784873">
    <property type="protein sequence ID" value="KDO86978.1"/>
    <property type="molecule type" value="Genomic_DNA"/>
</dbReference>
<dbReference type="AlphaFoldDB" id="A0A067H4N8"/>
<name>A0A067H4N8_CITSI</name>
<sequence>MESKKIISDLSFTSLIDILIIVTYSSLTLTLISNPHTFVYHNQKRCRIPSSLPNLYISILLSLFFFPLFFVYLVSRILFWFLARERR</sequence>
<feature type="transmembrane region" description="Helical" evidence="1">
    <location>
        <begin position="12"/>
        <end position="35"/>
    </location>
</feature>
<proteinExistence type="predicted"/>
<evidence type="ECO:0000256" key="1">
    <source>
        <dbReference type="SAM" id="Phobius"/>
    </source>
</evidence>
<keyword evidence="1" id="KW-0812">Transmembrane</keyword>
<dbReference type="SMR" id="A0A067H4N8"/>
<accession>A0A067H4N8</accession>
<keyword evidence="3" id="KW-1185">Reference proteome</keyword>